<dbReference type="AlphaFoldDB" id="A0A0R3WMG0"/>
<sequence length="1142" mass="128572">MVQNLELLKLELLQIVTASPDYLLLSLPDPNLLPSAVHPINQPPYFTVAKHEGKTLTGPTYQRLHFLPAVDSLAQTNALNTLWYLMKSHESHSCAYQTERASLSICDAAALYIPLLDIACGHVSAMYASWISALEKQERVFREVAKVSMLLGAHRISNDGASKRSGWVLSSMVDKERVRWMGRRFSLTSNRKGSVEHHPFCALSIPSQQLYTASLTSTKTWINALLPPIPSSMPSETMSVFNDCVTRLLLLEALWILHYADQQIILQWLVNGSTEQAHKLVDLLILALNYFEYLGSNEFPSQSMDECTKDIRKLDVSAVLSLNKWGNLRFHATSTSSITSRVQAKFLFLFATSVTCKTLDLLTSAFSRPLSGSHVAEEERDNEIISSHLILSIARAYIFGLSMSHCSKTFQLLSCGVSQLISKFPRYFLEGSPVTQFVLFRVLLPHCASPLKKIRTIANATVFHLFQECHRVRNHLYPVNSQMALALHAHIAANDLILDTSSSFSWFARRLGVVTDCLSYLAEAPTNLYWHQLLTHLVYDRRIQSSHEGDPLFPTLAPPDIRILLASAHLPDCFQTLKEYAGANLNGRGNLENNGNIGSVSFSGLHFVMGLISVHAPDAEFQTQLNATVGILHGILACLLRFNYLQRCHVGSQIVEKDDQISVVELLVDLASACRLLPELRQYWLLRLAEVHLFFKQPAEAAQALLHTLAIDVEQMVSRKSSSLFTVLSEGADLMARQLGSPNLLEESALELAVGLPATIPLPLTAERPLERTSASVVVKRFYGLIEIIAKCLHEANQFEQIPLICYWVLPILYSSGEQEYLHQVHKLIRTSHAAEYEPVRTHRLFSTYFRVGFYGSLFDDQNGKEFIYKEAPLTKLAEITTRLQEFYSRQLGGKRVEIIKSSGRIIVANLDESTAYLQITYVEPFFEEFELRKRKLESERNYGIKRFVMVTPFTQAGPAHGSISEQCKRKVILTTSRCFPYLNLRLPIIDHKELVLHPIDVAIEDVAKRNQQLALALCMDPPDAKFLQLILQGCVSTTVNQGPLEVAATFLTKQNSHSLPASNENTSTIAAESNAEQRNELRLCLKEFLRKSQEGVRMNRQLIGPDQKEYQRELEHNFAQIKQQLEPYLKPPMSYGDQITA</sequence>
<dbReference type="InterPro" id="IPR027357">
    <property type="entry name" value="DOCKER_dom"/>
</dbReference>
<evidence type="ECO:0000256" key="2">
    <source>
        <dbReference type="PROSITE-ProRule" id="PRU00984"/>
    </source>
</evidence>
<dbReference type="Pfam" id="PF20421">
    <property type="entry name" value="DHR-2_Lobe_C"/>
    <property type="match status" value="1"/>
</dbReference>
<dbReference type="PANTHER" id="PTHR23317:SF76">
    <property type="entry name" value="LD20667P"/>
    <property type="match status" value="1"/>
</dbReference>
<dbReference type="InterPro" id="IPR046773">
    <property type="entry name" value="DOCKER_Lobe_C"/>
</dbReference>
<evidence type="ECO:0000313" key="4">
    <source>
        <dbReference type="EMBL" id="VDM18675.1"/>
    </source>
</evidence>
<feature type="domain" description="DOCKER" evidence="3">
    <location>
        <begin position="672"/>
        <end position="1135"/>
    </location>
</feature>
<dbReference type="InterPro" id="IPR043162">
    <property type="entry name" value="DOCK_C_lobe_C"/>
</dbReference>
<name>A0A0R3WMG0_HYDTA</name>
<proteinExistence type="inferred from homology"/>
<keyword evidence="1" id="KW-0344">Guanine-nucleotide releasing factor</keyword>
<evidence type="ECO:0000313" key="6">
    <source>
        <dbReference type="WBParaSite" id="TTAC_0000194801-mRNA-1"/>
    </source>
</evidence>
<keyword evidence="5" id="KW-1185">Reference proteome</keyword>
<dbReference type="Pfam" id="PF20422">
    <property type="entry name" value="DHR-2_Lobe_B"/>
    <property type="match status" value="1"/>
</dbReference>
<dbReference type="OrthoDB" id="47328at2759"/>
<dbReference type="PROSITE" id="PS51651">
    <property type="entry name" value="DOCKER"/>
    <property type="match status" value="1"/>
</dbReference>
<organism evidence="6">
    <name type="scientific">Hydatigena taeniaeformis</name>
    <name type="common">Feline tapeworm</name>
    <name type="synonym">Taenia taeniaeformis</name>
    <dbReference type="NCBI Taxonomy" id="6205"/>
    <lineage>
        <taxon>Eukaryota</taxon>
        <taxon>Metazoa</taxon>
        <taxon>Spiralia</taxon>
        <taxon>Lophotrochozoa</taxon>
        <taxon>Platyhelminthes</taxon>
        <taxon>Cestoda</taxon>
        <taxon>Eucestoda</taxon>
        <taxon>Cyclophyllidea</taxon>
        <taxon>Taeniidae</taxon>
        <taxon>Hydatigera</taxon>
    </lineage>
</organism>
<dbReference type="PANTHER" id="PTHR23317">
    <property type="entry name" value="DEDICATOR OF CYTOKINESIS DOCK"/>
    <property type="match status" value="1"/>
</dbReference>
<dbReference type="GO" id="GO:0005085">
    <property type="term" value="F:guanyl-nucleotide exchange factor activity"/>
    <property type="evidence" value="ECO:0007669"/>
    <property type="project" value="UniProtKB-KW"/>
</dbReference>
<dbReference type="GO" id="GO:0007264">
    <property type="term" value="P:small GTPase-mediated signal transduction"/>
    <property type="evidence" value="ECO:0007669"/>
    <property type="project" value="InterPro"/>
</dbReference>
<dbReference type="Gene3D" id="1.20.58.740">
    <property type="match status" value="1"/>
</dbReference>
<dbReference type="Proteomes" id="UP000274429">
    <property type="component" value="Unassembled WGS sequence"/>
</dbReference>
<evidence type="ECO:0000313" key="5">
    <source>
        <dbReference type="Proteomes" id="UP000274429"/>
    </source>
</evidence>
<dbReference type="InterPro" id="IPR043161">
    <property type="entry name" value="DOCK_C_lobe_A"/>
</dbReference>
<dbReference type="InterPro" id="IPR046769">
    <property type="entry name" value="DOCKER_Lobe_A"/>
</dbReference>
<gene>
    <name evidence="4" type="ORF">TTAC_LOCUS1935</name>
</gene>
<comment type="similarity">
    <text evidence="2">Belongs to the DOCK family.</text>
</comment>
<evidence type="ECO:0000259" key="3">
    <source>
        <dbReference type="PROSITE" id="PS51651"/>
    </source>
</evidence>
<dbReference type="WBParaSite" id="TTAC_0000194801-mRNA-1">
    <property type="protein sequence ID" value="TTAC_0000194801-mRNA-1"/>
    <property type="gene ID" value="TTAC_0000194801"/>
</dbReference>
<accession>A0A0R3WMG0</accession>
<reference evidence="6" key="1">
    <citation type="submission" date="2017-02" db="UniProtKB">
        <authorList>
            <consortium name="WormBaseParasite"/>
        </authorList>
    </citation>
    <scope>IDENTIFICATION</scope>
</reference>
<dbReference type="InterPro" id="IPR046770">
    <property type="entry name" value="DOCKER_Lobe_B"/>
</dbReference>
<dbReference type="Pfam" id="PF06920">
    <property type="entry name" value="DHR-2_Lobe_A"/>
    <property type="match status" value="1"/>
</dbReference>
<evidence type="ECO:0000256" key="1">
    <source>
        <dbReference type="ARBA" id="ARBA00022658"/>
    </source>
</evidence>
<dbReference type="Gene3D" id="1.25.40.410">
    <property type="match status" value="1"/>
</dbReference>
<protein>
    <submittedName>
        <fullName evidence="6">DOCKER domain-containing protein</fullName>
    </submittedName>
</protein>
<dbReference type="EMBL" id="UYWX01000617">
    <property type="protein sequence ID" value="VDM18675.1"/>
    <property type="molecule type" value="Genomic_DNA"/>
</dbReference>
<dbReference type="InterPro" id="IPR026791">
    <property type="entry name" value="DOCK"/>
</dbReference>
<reference evidence="4 5" key="2">
    <citation type="submission" date="2018-11" db="EMBL/GenBank/DDBJ databases">
        <authorList>
            <consortium name="Pathogen Informatics"/>
        </authorList>
    </citation>
    <scope>NUCLEOTIDE SEQUENCE [LARGE SCALE GENOMIC DNA]</scope>
</reference>
<dbReference type="STRING" id="6205.A0A0R3WMG0"/>